<protein>
    <submittedName>
        <fullName evidence="1">Maturation protein</fullName>
    </submittedName>
</protein>
<sequence>MIRTIVNDKRSPHPVSGALSGLYFQKVQNGGDWEPFTPFRTPKVVGDEIIAKQIKEFSAEIKTLRSRFNVTKDKATGQRLADLKRRRSVLAADLQIYRLSRMQDNIEVAAARVAQRRRRKEENHNYLMNLQSGSYGVGDIFNSNGAKIQSNASIVDYFGFIEPPNNWDDDDDIALANKLASKLQEHVDFHAAVALAEIDKTRTMIADNAKKMARGLRKAARGDIVGAIRVMGNTKNSSAALGSISSRSTRRQKWIAQGDPVRDRYLLYQLGIKPLISDVQAAARALAWYLDRPQYQKVRAQRKKDDKTKVVDGTTAYYASRTMVMAQYIAILKSTPPAADVLGVTDIASGLWEGFHFRL</sequence>
<dbReference type="Proteomes" id="UP000677021">
    <property type="component" value="Segment"/>
</dbReference>
<gene>
    <name evidence="1" type="primary">SRR5466364_4_1</name>
</gene>
<dbReference type="EMBL" id="BK013628">
    <property type="protein sequence ID" value="DAD50792.1"/>
    <property type="molecule type" value="Genomic_RNA"/>
</dbReference>
<dbReference type="GeneID" id="80398791"/>
<organism evidence="1 2">
    <name type="scientific">ssRNA phage SRR5466364_4</name>
    <dbReference type="NCBI Taxonomy" id="2786398"/>
    <lineage>
        <taxon>Viruses</taxon>
        <taxon>Riboviria</taxon>
        <taxon>Orthornavirae</taxon>
        <taxon>Lenarviricota</taxon>
        <taxon>Leviviricetes</taxon>
        <taxon>Norzivirales</taxon>
        <taxon>Fiersviridae</taxon>
        <taxon>Pehohrivirus</taxon>
        <taxon>Pehohrivirus asiohabitans</taxon>
    </lineage>
</organism>
<accession>A0A8S5KZQ7</accession>
<dbReference type="RefSeq" id="YP_010769696.1">
    <property type="nucleotide sequence ID" value="NC_074050.1"/>
</dbReference>
<dbReference type="KEGG" id="vg:80398791"/>
<keyword evidence="2" id="KW-1185">Reference proteome</keyword>
<evidence type="ECO:0000313" key="1">
    <source>
        <dbReference type="EMBL" id="DAD50792.1"/>
    </source>
</evidence>
<name>A0A8S5KZQ7_9VIRU</name>
<proteinExistence type="predicted"/>
<reference evidence="1" key="1">
    <citation type="submission" date="2020-09" db="EMBL/GenBank/DDBJ databases">
        <title>Leviviricetes taxonomy.</title>
        <authorList>
            <person name="Stockdale S.R."/>
            <person name="Callanan J."/>
            <person name="Adriaenssens E.M."/>
            <person name="Kuhn J.H."/>
            <person name="Rumnieks J."/>
            <person name="Shkoporov A."/>
            <person name="Draper L.A."/>
            <person name="Ross P."/>
            <person name="Hill C."/>
        </authorList>
    </citation>
    <scope>NUCLEOTIDE SEQUENCE</scope>
</reference>
<evidence type="ECO:0000313" key="2">
    <source>
        <dbReference type="Proteomes" id="UP000677021"/>
    </source>
</evidence>